<dbReference type="GO" id="GO:0004521">
    <property type="term" value="F:RNA endonuclease activity"/>
    <property type="evidence" value="ECO:0007669"/>
    <property type="project" value="TreeGrafter"/>
</dbReference>
<dbReference type="GO" id="GO:0016787">
    <property type="term" value="F:hydrolase activity"/>
    <property type="evidence" value="ECO:0007669"/>
    <property type="project" value="UniProtKB-KW"/>
</dbReference>
<dbReference type="InterPro" id="IPR001279">
    <property type="entry name" value="Metallo-B-lactamas"/>
</dbReference>
<dbReference type="InterPro" id="IPR022712">
    <property type="entry name" value="Beta_Casp"/>
</dbReference>
<dbReference type="Gene3D" id="3.60.15.10">
    <property type="entry name" value="Ribonuclease Z/Hydroxyacylglutathione hydrolase-like"/>
    <property type="match status" value="2"/>
</dbReference>
<dbReference type="InterPro" id="IPR036866">
    <property type="entry name" value="RibonucZ/Hydroxyglut_hydro"/>
</dbReference>
<comment type="caution">
    <text evidence="4">The sequence shown here is derived from an EMBL/GenBank/DDBJ whole genome shotgun (WGS) entry which is preliminary data.</text>
</comment>
<dbReference type="AlphaFoldDB" id="K1XJL8"/>
<gene>
    <name evidence="4" type="ORF">ACD_78C00006G0004</name>
</gene>
<dbReference type="InterPro" id="IPR050698">
    <property type="entry name" value="MBL"/>
</dbReference>
<evidence type="ECO:0000259" key="3">
    <source>
        <dbReference type="SMART" id="SM01027"/>
    </source>
</evidence>
<keyword evidence="1" id="KW-0378">Hydrolase</keyword>
<keyword evidence="2" id="KW-0175">Coiled coil</keyword>
<dbReference type="PANTHER" id="PTHR11203">
    <property type="entry name" value="CLEAVAGE AND POLYADENYLATION SPECIFICITY FACTOR FAMILY MEMBER"/>
    <property type="match status" value="1"/>
</dbReference>
<protein>
    <recommendedName>
        <fullName evidence="3">Beta-Casp domain-containing protein</fullName>
    </recommendedName>
</protein>
<feature type="coiled-coil region" evidence="2">
    <location>
        <begin position="123"/>
        <end position="150"/>
    </location>
</feature>
<dbReference type="Pfam" id="PF10996">
    <property type="entry name" value="Beta-Casp"/>
    <property type="match status" value="1"/>
</dbReference>
<dbReference type="Gene3D" id="3.40.50.10890">
    <property type="match status" value="1"/>
</dbReference>
<proteinExistence type="predicted"/>
<organism evidence="4">
    <name type="scientific">uncultured bacterium</name>
    <name type="common">gcode 4</name>
    <dbReference type="NCBI Taxonomy" id="1234023"/>
    <lineage>
        <taxon>Bacteria</taxon>
        <taxon>environmental samples</taxon>
    </lineage>
</organism>
<dbReference type="InterPro" id="IPR011108">
    <property type="entry name" value="RMMBL"/>
</dbReference>
<evidence type="ECO:0000313" key="4">
    <source>
        <dbReference type="EMBL" id="EKD30570.1"/>
    </source>
</evidence>
<reference evidence="4" key="1">
    <citation type="journal article" date="2012" name="Science">
        <title>Fermentation, hydrogen, and sulfur metabolism in multiple uncultivated bacterial phyla.</title>
        <authorList>
            <person name="Wrighton K.C."/>
            <person name="Thomas B.C."/>
            <person name="Sharon I."/>
            <person name="Miller C.S."/>
            <person name="Castelle C.J."/>
            <person name="VerBerkmoes N.C."/>
            <person name="Wilkins M.J."/>
            <person name="Hettich R.L."/>
            <person name="Lipton M.S."/>
            <person name="Williams K.H."/>
            <person name="Long P.E."/>
            <person name="Banfield J.F."/>
        </authorList>
    </citation>
    <scope>NUCLEOTIDE SEQUENCE [LARGE SCALE GENOMIC DNA]</scope>
</reference>
<name>K1XJL8_9BACT</name>
<dbReference type="SMART" id="SM01027">
    <property type="entry name" value="Beta-Casp"/>
    <property type="match status" value="1"/>
</dbReference>
<dbReference type="SUPFAM" id="SSF56281">
    <property type="entry name" value="Metallo-hydrolase/oxidoreductase"/>
    <property type="match status" value="1"/>
</dbReference>
<sequence length="561" mass="63428">MLKRIIENISLQHFGGIGNDDQSLTGSCHNLIVEYMDGTETSIIVDMGAFQGLGQDLNPSLPFDADKIHAVIITHGHIDHCGRLPMLFNQKKPFHGDVYASELTKKVAHTALLDSAKIFATEYEKEKRKYDKFIEECKEARRTVANYEATGVKRDAGGNRNENHDARPSKEAYDVAKKLLREQGITREQDIYTKIQKPLLPIFTSDDVETAVQGTIEVEFSEEKKLHWQEICPEVSFSLWNAGHVAGSASVLFRIAAGKAKMKYYFFSGDLGPARTPIHPFGLAEVPNLPIDMVVMETTYGDKVRTEFDVGYREFEESVIKASTTRDRLIIPSFALDRAQMILFLLVKMRKEGKFQGKIFLDSPLATVYTDLYQQHGVLGSGMDELKSMAKTFSLIDATTREGVLAEEDFKIIVTSSGMATGGPIMTHLLKYLADIRTTFFFMGYMAEGTLGRDLTDEIKPKKLVRLPDVEYPIEVLARVKRFNFLSGHMDQKDLWEWYKKLHLRPGARVVLVHGERDSSTLAFKHFLGRRKIDYVAHKGITIPEVDKILVPDVNQIYSVF</sequence>
<evidence type="ECO:0000256" key="1">
    <source>
        <dbReference type="ARBA" id="ARBA00022801"/>
    </source>
</evidence>
<dbReference type="Pfam" id="PF07521">
    <property type="entry name" value="RMMBL"/>
    <property type="match status" value="1"/>
</dbReference>
<evidence type="ECO:0000256" key="2">
    <source>
        <dbReference type="SAM" id="Coils"/>
    </source>
</evidence>
<dbReference type="Pfam" id="PF00753">
    <property type="entry name" value="Lactamase_B"/>
    <property type="match status" value="1"/>
</dbReference>
<dbReference type="EMBL" id="AMFJ01034006">
    <property type="protein sequence ID" value="EKD30570.1"/>
    <property type="molecule type" value="Genomic_DNA"/>
</dbReference>
<dbReference type="PANTHER" id="PTHR11203:SF37">
    <property type="entry name" value="INTEGRATOR COMPLEX SUBUNIT 11"/>
    <property type="match status" value="1"/>
</dbReference>
<accession>K1XJL8</accession>
<feature type="domain" description="Beta-Casp" evidence="3">
    <location>
        <begin position="339"/>
        <end position="455"/>
    </location>
</feature>